<dbReference type="Pfam" id="PF01498">
    <property type="entry name" value="HTH_Tnp_Tc3_2"/>
    <property type="match status" value="1"/>
</dbReference>
<evidence type="ECO:0000313" key="4">
    <source>
        <dbReference type="RefSeq" id="XP_065652985.1"/>
    </source>
</evidence>
<dbReference type="InterPro" id="IPR000477">
    <property type="entry name" value="RT_dom"/>
</dbReference>
<protein>
    <submittedName>
        <fullName evidence="4">Uncharacterized protein LOC136080294</fullName>
    </submittedName>
</protein>
<dbReference type="GeneID" id="136080294"/>
<feature type="domain" description="Reverse transcriptase" evidence="1">
    <location>
        <begin position="434"/>
        <end position="525"/>
    </location>
</feature>
<sequence length="827" mass="96123">MCVSDENKEILTIELINKRSKNILISCCYRPPAGRIENFGKFLLKNIIKQTDLEKKKNYCIGDFNINSFDYYENQSSKNFFNGLFETGTIPLINRPTRITSHSSSLIDNILTTDFFNKSLKKGIIKTDVSDHFPIFFSICVNLKKEKQGKVFIKKRLINNNNLNSFREQLSLVDWGYINFNDNINIIYDNFFKTFHQVYDSNFPLIEIVLSDKEISSPWITKGLRKSSKIKQKLYIKYLKSKSEKHKQNYKTYTNLFEKLRKSAKKNYYSNLLNKYKHHSKRVWQIMKEVSGKLKPNKNLLPNFIQIDNKLINDSNDIAFEFNKLFTTIGTKLSDSISFIKDKSVDEFETSTSSNLNYTELTFNEFEVAFKSLKRNKATGYDDINTNIVIDSYDVIKDILYKIFRASIAQGSFPDKLKIAKVTPIFKTGDRTNITNYRPISVLPVFSKILERIMYNRIYSYLVENKILYENQFGFKKNNSTEHAILQLTRNITDSFKDSCFTLGVFIDLSKAFDTINHQILLKKLISYVSVWFKQNRLSLNIEKTKWTLFYPPSKKQKLPHIMPDLLIDNIIIKREKVTKFLGVYIDENLSWRNHIDNTSNKIAKCIGILYKARNDWSEEADCGGAAGGGCAGRQDRRLTAPDIAARLYRLYRIRLAVRTVRARLQKAGLNTCVAAKKPLLTCDHRRRRRAFALIHRGWTIDQWKQVLWSDESSFQVFSGGKRVLVRRRVCERYHSSCINATVKHGGGSIMVWGCISWIGQFYRCVGAMNQDQYTGVLRDYMLLSAGALFGRQGELVFQQDNAPCHKAKWVCDFLTSKRVRVLEWPP</sequence>
<dbReference type="InterPro" id="IPR036691">
    <property type="entry name" value="Endo/exonu/phosph_ase_sf"/>
</dbReference>
<proteinExistence type="predicted"/>
<evidence type="ECO:0000259" key="1">
    <source>
        <dbReference type="Pfam" id="PF00078"/>
    </source>
</evidence>
<gene>
    <name evidence="4" type="primary">LOC136080294</name>
</gene>
<dbReference type="PANTHER" id="PTHR47510:SF3">
    <property type="entry name" value="ENDO_EXONUCLEASE_PHOSPHATASE DOMAIN-CONTAINING PROTEIN"/>
    <property type="match status" value="1"/>
</dbReference>
<evidence type="ECO:0000259" key="2">
    <source>
        <dbReference type="Pfam" id="PF01498"/>
    </source>
</evidence>
<reference evidence="4" key="1">
    <citation type="submission" date="2025-08" db="UniProtKB">
        <authorList>
            <consortium name="RefSeq"/>
        </authorList>
    </citation>
    <scope>IDENTIFICATION</scope>
</reference>
<dbReference type="InterPro" id="IPR002492">
    <property type="entry name" value="Transposase_Tc1-like"/>
</dbReference>
<dbReference type="Gene3D" id="3.30.420.10">
    <property type="entry name" value="Ribonuclease H-like superfamily/Ribonuclease H"/>
    <property type="match status" value="1"/>
</dbReference>
<dbReference type="Proteomes" id="UP001652625">
    <property type="component" value="Chromosome 05"/>
</dbReference>
<accession>A0ABM4BUW9</accession>
<name>A0ABM4BUW9_HYDVU</name>
<dbReference type="InterPro" id="IPR036397">
    <property type="entry name" value="RNaseH_sf"/>
</dbReference>
<dbReference type="PANTHER" id="PTHR47510">
    <property type="entry name" value="REVERSE TRANSCRIPTASE DOMAIN-CONTAINING PROTEIN"/>
    <property type="match status" value="1"/>
</dbReference>
<dbReference type="Pfam" id="PF00078">
    <property type="entry name" value="RVT_1"/>
    <property type="match status" value="1"/>
</dbReference>
<dbReference type="SUPFAM" id="SSF56672">
    <property type="entry name" value="DNA/RNA polymerases"/>
    <property type="match status" value="1"/>
</dbReference>
<dbReference type="InterPro" id="IPR043502">
    <property type="entry name" value="DNA/RNA_pol_sf"/>
</dbReference>
<dbReference type="CDD" id="cd01650">
    <property type="entry name" value="RT_nLTR_like"/>
    <property type="match status" value="1"/>
</dbReference>
<organism evidence="3 4">
    <name type="scientific">Hydra vulgaris</name>
    <name type="common">Hydra</name>
    <name type="synonym">Hydra attenuata</name>
    <dbReference type="NCBI Taxonomy" id="6087"/>
    <lineage>
        <taxon>Eukaryota</taxon>
        <taxon>Metazoa</taxon>
        <taxon>Cnidaria</taxon>
        <taxon>Hydrozoa</taxon>
        <taxon>Hydroidolina</taxon>
        <taxon>Anthoathecata</taxon>
        <taxon>Aplanulata</taxon>
        <taxon>Hydridae</taxon>
        <taxon>Hydra</taxon>
    </lineage>
</organism>
<keyword evidence="3" id="KW-1185">Reference proteome</keyword>
<dbReference type="RefSeq" id="XP_065652985.1">
    <property type="nucleotide sequence ID" value="XM_065796913.1"/>
</dbReference>
<feature type="domain" description="Transposase Tc1-like" evidence="2">
    <location>
        <begin position="634"/>
        <end position="697"/>
    </location>
</feature>
<dbReference type="SUPFAM" id="SSF56219">
    <property type="entry name" value="DNase I-like"/>
    <property type="match status" value="1"/>
</dbReference>
<evidence type="ECO:0000313" key="3">
    <source>
        <dbReference type="Proteomes" id="UP001652625"/>
    </source>
</evidence>